<proteinExistence type="predicted"/>
<feature type="region of interest" description="Disordered" evidence="1">
    <location>
        <begin position="15"/>
        <end position="36"/>
    </location>
</feature>
<dbReference type="Proteomes" id="UP000598217">
    <property type="component" value="Unassembled WGS sequence"/>
</dbReference>
<keyword evidence="3" id="KW-1185">Reference proteome</keyword>
<sequence>MILDEVVRRALLDWSRSTVDSQPTRTKPGGNRAKTH</sequence>
<name>A0ABR9HKN2_9ACTN</name>
<evidence type="ECO:0000313" key="2">
    <source>
        <dbReference type="EMBL" id="MBE1459584.1"/>
    </source>
</evidence>
<dbReference type="EMBL" id="JADBDY010000001">
    <property type="protein sequence ID" value="MBE1459584.1"/>
    <property type="molecule type" value="Genomic_DNA"/>
</dbReference>
<organism evidence="2 3">
    <name type="scientific">Nocardiopsis terrae</name>
    <dbReference type="NCBI Taxonomy" id="372655"/>
    <lineage>
        <taxon>Bacteria</taxon>
        <taxon>Bacillati</taxon>
        <taxon>Actinomycetota</taxon>
        <taxon>Actinomycetes</taxon>
        <taxon>Streptosporangiales</taxon>
        <taxon>Nocardiopsidaceae</taxon>
        <taxon>Nocardiopsis</taxon>
    </lineage>
</organism>
<feature type="compositionally biased region" description="Polar residues" evidence="1">
    <location>
        <begin position="15"/>
        <end position="25"/>
    </location>
</feature>
<evidence type="ECO:0008006" key="4">
    <source>
        <dbReference type="Google" id="ProtNLM"/>
    </source>
</evidence>
<comment type="caution">
    <text evidence="2">The sequence shown here is derived from an EMBL/GenBank/DDBJ whole genome shotgun (WGS) entry which is preliminary data.</text>
</comment>
<accession>A0ABR9HKN2</accession>
<evidence type="ECO:0000313" key="3">
    <source>
        <dbReference type="Proteomes" id="UP000598217"/>
    </source>
</evidence>
<protein>
    <recommendedName>
        <fullName evidence="4">Transposase</fullName>
    </recommendedName>
</protein>
<gene>
    <name evidence="2" type="ORF">H4W79_003798</name>
</gene>
<reference evidence="2 3" key="1">
    <citation type="submission" date="2020-10" db="EMBL/GenBank/DDBJ databases">
        <title>Sequencing the genomes of 1000 actinobacteria strains.</title>
        <authorList>
            <person name="Klenk H.-P."/>
        </authorList>
    </citation>
    <scope>NUCLEOTIDE SEQUENCE [LARGE SCALE GENOMIC DNA]</scope>
    <source>
        <strain evidence="2 3">DSM 45157</strain>
    </source>
</reference>
<evidence type="ECO:0000256" key="1">
    <source>
        <dbReference type="SAM" id="MobiDB-lite"/>
    </source>
</evidence>